<sequence length="399" mass="43942">MTRNHAPHPVPMLRLASFYFAYYAALGAFTPYWSLYLQSQGMGVAAISVLMSLWYATRVLAPSAWTTLAARSSRPIRWLHLGCALTVASFAGFLVPWKFAGLFAVMCAFCFFYNAVMPQFESITQSHLHGRSDRYGLIRVWGSIGFIIVVALYGVLIDELGAAKLPWLMLPLFAGLLVSASCNHYAQPPAIAAHGAEAGFRERLRRPEVLAFFVAAFLVQVSFGPYYTFFSIYLGEHGYSPSTQGVLWSIGVLVEIGLLFLSRRIFRRWGARRLLVFSLGITAVRWWVTATWPDSLALMIVAQTSHAFSFAAFFAAAMLLLAEYFPGKLNGHGQGVFYGLSSGIGGVAGALLAGQLWRFSGQTAFAVSGFVALAAFATAWHWLLRRPRSIAKAMRETAL</sequence>
<evidence type="ECO:0000256" key="4">
    <source>
        <dbReference type="ARBA" id="ARBA00022519"/>
    </source>
</evidence>
<dbReference type="InterPro" id="IPR036259">
    <property type="entry name" value="MFS_trans_sf"/>
</dbReference>
<dbReference type="EMBL" id="JAGKTC010000003">
    <property type="protein sequence ID" value="MBP3985206.1"/>
    <property type="molecule type" value="Genomic_DNA"/>
</dbReference>
<dbReference type="PROSITE" id="PS50850">
    <property type="entry name" value="MFS"/>
    <property type="match status" value="1"/>
</dbReference>
<evidence type="ECO:0000313" key="11">
    <source>
        <dbReference type="Proteomes" id="UP000673447"/>
    </source>
</evidence>
<reference evidence="10" key="1">
    <citation type="journal article" date="2016" name="Int. J. Syst. Evol. Microbiol.">
        <title>Pseudoxanthomonas helianthi sp. nov., isolated from roots of Jerusalem artichoke (Helianthus tuberosus).</title>
        <authorList>
            <person name="Kittiwongwattana C."/>
            <person name="Thawai C."/>
        </authorList>
    </citation>
    <scope>NUCLEOTIDE SEQUENCE</scope>
    <source>
        <strain evidence="10">110414</strain>
    </source>
</reference>
<keyword evidence="6 8" id="KW-1133">Transmembrane helix</keyword>
<comment type="subcellular location">
    <subcellularLocation>
        <location evidence="1">Cell inner membrane</location>
        <topology evidence="1">Multi-pass membrane protein</topology>
    </subcellularLocation>
</comment>
<gene>
    <name evidence="10" type="ORF">J5837_12390</name>
</gene>
<protein>
    <submittedName>
        <fullName evidence="10">MFS transporter</fullName>
    </submittedName>
</protein>
<dbReference type="InterPro" id="IPR020846">
    <property type="entry name" value="MFS_dom"/>
</dbReference>
<evidence type="ECO:0000256" key="3">
    <source>
        <dbReference type="ARBA" id="ARBA00022475"/>
    </source>
</evidence>
<reference evidence="10" key="2">
    <citation type="submission" date="2021-03" db="EMBL/GenBank/DDBJ databases">
        <authorList>
            <person name="Cao W."/>
        </authorList>
    </citation>
    <scope>NUCLEOTIDE SEQUENCE</scope>
    <source>
        <strain evidence="10">110414</strain>
    </source>
</reference>
<organism evidence="10 11">
    <name type="scientific">Pseudoxanthomonas helianthi</name>
    <dbReference type="NCBI Taxonomy" id="1453541"/>
    <lineage>
        <taxon>Bacteria</taxon>
        <taxon>Pseudomonadati</taxon>
        <taxon>Pseudomonadota</taxon>
        <taxon>Gammaproteobacteria</taxon>
        <taxon>Lysobacterales</taxon>
        <taxon>Lysobacteraceae</taxon>
        <taxon>Pseudoxanthomonas</taxon>
    </lineage>
</organism>
<dbReference type="SUPFAM" id="SSF103473">
    <property type="entry name" value="MFS general substrate transporter"/>
    <property type="match status" value="1"/>
</dbReference>
<evidence type="ECO:0000256" key="6">
    <source>
        <dbReference type="ARBA" id="ARBA00022989"/>
    </source>
</evidence>
<dbReference type="InterPro" id="IPR024989">
    <property type="entry name" value="MFS_assoc_dom"/>
</dbReference>
<feature type="transmembrane region" description="Helical" evidence="8">
    <location>
        <begin position="137"/>
        <end position="156"/>
    </location>
</feature>
<dbReference type="InterPro" id="IPR026032">
    <property type="entry name" value="HcaT-like"/>
</dbReference>
<feature type="transmembrane region" description="Helical" evidence="8">
    <location>
        <begin position="363"/>
        <end position="384"/>
    </location>
</feature>
<evidence type="ECO:0000259" key="9">
    <source>
        <dbReference type="PROSITE" id="PS50850"/>
    </source>
</evidence>
<evidence type="ECO:0000256" key="5">
    <source>
        <dbReference type="ARBA" id="ARBA00022692"/>
    </source>
</evidence>
<dbReference type="GO" id="GO:0005886">
    <property type="term" value="C:plasma membrane"/>
    <property type="evidence" value="ECO:0007669"/>
    <property type="project" value="UniProtKB-SubCell"/>
</dbReference>
<keyword evidence="5 8" id="KW-0812">Transmembrane</keyword>
<feature type="transmembrane region" description="Helical" evidence="8">
    <location>
        <begin position="245"/>
        <end position="262"/>
    </location>
</feature>
<dbReference type="GO" id="GO:0015528">
    <property type="term" value="F:lactose:proton symporter activity"/>
    <property type="evidence" value="ECO:0007669"/>
    <property type="project" value="TreeGrafter"/>
</dbReference>
<evidence type="ECO:0000256" key="8">
    <source>
        <dbReference type="SAM" id="Phobius"/>
    </source>
</evidence>
<dbReference type="GO" id="GO:0030395">
    <property type="term" value="F:lactose binding"/>
    <property type="evidence" value="ECO:0007669"/>
    <property type="project" value="TreeGrafter"/>
</dbReference>
<accession>A0A940X4E5</accession>
<feature type="transmembrane region" description="Helical" evidence="8">
    <location>
        <begin position="12"/>
        <end position="33"/>
    </location>
</feature>
<keyword evidence="11" id="KW-1185">Reference proteome</keyword>
<keyword evidence="7 8" id="KW-0472">Membrane</keyword>
<feature type="transmembrane region" description="Helical" evidence="8">
    <location>
        <begin position="99"/>
        <end position="116"/>
    </location>
</feature>
<dbReference type="RefSeq" id="WP_210537087.1">
    <property type="nucleotide sequence ID" value="NZ_JAGKTC010000003.1"/>
</dbReference>
<feature type="transmembrane region" description="Helical" evidence="8">
    <location>
        <begin position="168"/>
        <end position="186"/>
    </location>
</feature>
<evidence type="ECO:0000256" key="7">
    <source>
        <dbReference type="ARBA" id="ARBA00023136"/>
    </source>
</evidence>
<feature type="transmembrane region" description="Helical" evidence="8">
    <location>
        <begin position="305"/>
        <end position="325"/>
    </location>
</feature>
<dbReference type="PANTHER" id="PTHR23522:SF10">
    <property type="entry name" value="3-PHENYLPROPIONIC ACID TRANSPORTER-RELATED"/>
    <property type="match status" value="1"/>
</dbReference>
<evidence type="ECO:0000256" key="1">
    <source>
        <dbReference type="ARBA" id="ARBA00004429"/>
    </source>
</evidence>
<dbReference type="AlphaFoldDB" id="A0A940X4E5"/>
<keyword evidence="3" id="KW-1003">Cell membrane</keyword>
<dbReference type="PANTHER" id="PTHR23522">
    <property type="entry name" value="BLL5896 PROTEIN"/>
    <property type="match status" value="1"/>
</dbReference>
<feature type="transmembrane region" description="Helical" evidence="8">
    <location>
        <begin position="274"/>
        <end position="293"/>
    </location>
</feature>
<dbReference type="NCBIfam" id="NF037955">
    <property type="entry name" value="mfs"/>
    <property type="match status" value="1"/>
</dbReference>
<dbReference type="PIRSF" id="PIRSF004925">
    <property type="entry name" value="HcaT"/>
    <property type="match status" value="1"/>
</dbReference>
<keyword evidence="4" id="KW-0997">Cell inner membrane</keyword>
<comment type="caution">
    <text evidence="10">The sequence shown here is derived from an EMBL/GenBank/DDBJ whole genome shotgun (WGS) entry which is preliminary data.</text>
</comment>
<proteinExistence type="predicted"/>
<name>A0A940X4E5_9GAMM</name>
<dbReference type="Gene3D" id="1.20.1250.20">
    <property type="entry name" value="MFS general substrate transporter like domains"/>
    <property type="match status" value="2"/>
</dbReference>
<dbReference type="Pfam" id="PF12832">
    <property type="entry name" value="MFS_1_like"/>
    <property type="match status" value="1"/>
</dbReference>
<evidence type="ECO:0000313" key="10">
    <source>
        <dbReference type="EMBL" id="MBP3985206.1"/>
    </source>
</evidence>
<keyword evidence="2" id="KW-0813">Transport</keyword>
<feature type="transmembrane region" description="Helical" evidence="8">
    <location>
        <begin position="209"/>
        <end position="233"/>
    </location>
</feature>
<feature type="transmembrane region" description="Helical" evidence="8">
    <location>
        <begin position="39"/>
        <end position="56"/>
    </location>
</feature>
<dbReference type="Proteomes" id="UP000673447">
    <property type="component" value="Unassembled WGS sequence"/>
</dbReference>
<feature type="domain" description="Major facilitator superfamily (MFS) profile" evidence="9">
    <location>
        <begin position="208"/>
        <end position="399"/>
    </location>
</feature>
<feature type="transmembrane region" description="Helical" evidence="8">
    <location>
        <begin position="337"/>
        <end position="357"/>
    </location>
</feature>
<evidence type="ECO:0000256" key="2">
    <source>
        <dbReference type="ARBA" id="ARBA00022448"/>
    </source>
</evidence>